<dbReference type="InterPro" id="IPR000944">
    <property type="entry name" value="Tscrpt_reg_Rrf2"/>
</dbReference>
<sequence>MLFTKASEYALLSLILISQKSSPVDVDTISNELKISKSFLAKILQNLAKDGILKSFKGANGGFALNNEPENLSIKKIIECAEKRELNVFECSSSADGCPSNKASSCQIWSMFSGLQSKIDEMLDAIKLSDIVKK</sequence>
<dbReference type="GeneID" id="28662978"/>
<accession>A0A0M4TNG3</accession>
<dbReference type="PROSITE" id="PS51197">
    <property type="entry name" value="HTH_RRF2_2"/>
    <property type="match status" value="1"/>
</dbReference>
<dbReference type="PATRIC" id="fig|199.248.peg.1343"/>
<dbReference type="InterPro" id="IPR036390">
    <property type="entry name" value="WH_DNA-bd_sf"/>
</dbReference>
<dbReference type="AlphaFoldDB" id="A0A0M4TNG3"/>
<dbReference type="Gene3D" id="1.10.10.10">
    <property type="entry name" value="Winged helix-like DNA-binding domain superfamily/Winged helix DNA-binding domain"/>
    <property type="match status" value="1"/>
</dbReference>
<evidence type="ECO:0000313" key="2">
    <source>
        <dbReference type="EMBL" id="QPH84770.1"/>
    </source>
</evidence>
<reference evidence="2 4" key="3">
    <citation type="journal article" date="2018" name="Emerg. Microbes Infect.">
        <title>Genomic analysis of oral Campylobacter concisus strains identified a potential bacterial molecular marker associated with active Crohn's disease.</title>
        <authorList>
            <person name="Liu F."/>
            <person name="Ma R."/>
            <person name="Tay C.Y.A."/>
            <person name="Octavia S."/>
            <person name="Lan R."/>
            <person name="Chung H.K.L."/>
            <person name="Riordan S.M."/>
            <person name="Grimm M.C."/>
            <person name="Leong R.W."/>
            <person name="Tanaka M.M."/>
            <person name="Connor S."/>
            <person name="Zhang L."/>
        </authorList>
    </citation>
    <scope>NUCLEOTIDE SEQUENCE [LARGE SCALE GENOMIC DNA]</scope>
    <source>
        <strain evidence="2 4">P10CDO-S2</strain>
    </source>
</reference>
<dbReference type="EMBL" id="CP049274">
    <property type="protein sequence ID" value="QPH84770.1"/>
    <property type="molecule type" value="Genomic_DNA"/>
</dbReference>
<dbReference type="Pfam" id="PF02082">
    <property type="entry name" value="Rrf2"/>
    <property type="match status" value="1"/>
</dbReference>
<dbReference type="PROSITE" id="PS01332">
    <property type="entry name" value="HTH_RRF2_1"/>
    <property type="match status" value="1"/>
</dbReference>
<dbReference type="SUPFAM" id="SSF46785">
    <property type="entry name" value="Winged helix' DNA-binding domain"/>
    <property type="match status" value="1"/>
</dbReference>
<dbReference type="RefSeq" id="WP_054196916.1">
    <property type="nucleotide sequence ID" value="NZ_CABMKQ010000012.1"/>
</dbReference>
<reference evidence="3" key="1">
    <citation type="submission" date="2015-08" db="EMBL/GenBank/DDBJ databases">
        <title>Comparative genomics of the Campylobacter concisus group.</title>
        <authorList>
            <person name="Miller W.G."/>
            <person name="Yee E."/>
            <person name="Chapman M.H."/>
            <person name="Huynh S."/>
            <person name="Bono J.L."/>
            <person name="On S.L.W."/>
            <person name="St Leger J."/>
            <person name="Foster G."/>
            <person name="Parker C.T."/>
        </authorList>
    </citation>
    <scope>NUCLEOTIDE SEQUENCE [LARGE SCALE GENOMIC DNA]</scope>
    <source>
        <strain evidence="3">ATCC 33237</strain>
    </source>
</reference>
<dbReference type="Proteomes" id="UP000066049">
    <property type="component" value="Chromosome"/>
</dbReference>
<evidence type="ECO:0000313" key="1">
    <source>
        <dbReference type="EMBL" id="ALF47964.1"/>
    </source>
</evidence>
<gene>
    <name evidence="1" type="ORF">CCON33237_1302</name>
    <name evidence="2" type="ORF">CVT06_06640</name>
</gene>
<evidence type="ECO:0000313" key="4">
    <source>
        <dbReference type="Proteomes" id="UP000594630"/>
    </source>
</evidence>
<dbReference type="NCBIfam" id="TIGR00738">
    <property type="entry name" value="rrf2_super"/>
    <property type="match status" value="1"/>
</dbReference>
<organism evidence="1 3">
    <name type="scientific">Campylobacter concisus</name>
    <dbReference type="NCBI Taxonomy" id="199"/>
    <lineage>
        <taxon>Bacteria</taxon>
        <taxon>Pseudomonadati</taxon>
        <taxon>Campylobacterota</taxon>
        <taxon>Epsilonproteobacteria</taxon>
        <taxon>Campylobacterales</taxon>
        <taxon>Campylobacteraceae</taxon>
        <taxon>Campylobacter</taxon>
    </lineage>
</organism>
<reference evidence="2" key="4">
    <citation type="submission" date="2020-02" db="EMBL/GenBank/DDBJ databases">
        <title>Analysis of Completed Campylobacter concisus Genomes Identified Genomospecies Features, Novel plasmids and Their Association with Severe Ulcerative Colitis.</title>
        <authorList>
            <person name="Zhang L."/>
        </authorList>
    </citation>
    <scope>NUCLEOTIDE SEQUENCE</scope>
    <source>
        <strain evidence="2">P10CDO-S2</strain>
    </source>
</reference>
<dbReference type="GO" id="GO:0005829">
    <property type="term" value="C:cytosol"/>
    <property type="evidence" value="ECO:0007669"/>
    <property type="project" value="TreeGrafter"/>
</dbReference>
<proteinExistence type="predicted"/>
<evidence type="ECO:0000313" key="3">
    <source>
        <dbReference type="Proteomes" id="UP000066049"/>
    </source>
</evidence>
<dbReference type="KEGG" id="ccoc:CCON33237_1302"/>
<dbReference type="EMBL" id="CP012541">
    <property type="protein sequence ID" value="ALF47964.1"/>
    <property type="molecule type" value="Genomic_DNA"/>
</dbReference>
<dbReference type="PANTHER" id="PTHR33221:SF15">
    <property type="entry name" value="HTH-TYPE TRANSCRIPTIONAL REGULATOR YWGB-RELATED"/>
    <property type="match status" value="1"/>
</dbReference>
<dbReference type="InterPro" id="IPR036388">
    <property type="entry name" value="WH-like_DNA-bd_sf"/>
</dbReference>
<dbReference type="InterPro" id="IPR030489">
    <property type="entry name" value="TR_Rrf2-type_CS"/>
</dbReference>
<dbReference type="Proteomes" id="UP000594630">
    <property type="component" value="Chromosome"/>
</dbReference>
<reference evidence="1" key="2">
    <citation type="submission" date="2016-07" db="EMBL/GenBank/DDBJ databases">
        <title>Comparative genomics of the Campylobacter concisus group.</title>
        <authorList>
            <person name="Miller W.G."/>
            <person name="Yee E."/>
            <person name="Chapman M.H."/>
            <person name="Huynh S."/>
            <person name="Bono J.L."/>
            <person name="On S.L.W."/>
            <person name="StLeger J."/>
            <person name="Foster G."/>
            <person name="Parker C.T."/>
        </authorList>
    </citation>
    <scope>NUCLEOTIDE SEQUENCE</scope>
    <source>
        <strain evidence="1">ATCC 33237</strain>
    </source>
</reference>
<protein>
    <submittedName>
        <fullName evidence="2">Rrf2 family transcriptional regulator</fullName>
    </submittedName>
    <submittedName>
        <fullName evidence="1">Transcriptional regulator, BadM/Rrf2 family</fullName>
    </submittedName>
</protein>
<name>A0A0M4TNG3_9BACT</name>
<dbReference type="GO" id="GO:0003700">
    <property type="term" value="F:DNA-binding transcription factor activity"/>
    <property type="evidence" value="ECO:0007669"/>
    <property type="project" value="TreeGrafter"/>
</dbReference>
<dbReference type="PANTHER" id="PTHR33221">
    <property type="entry name" value="WINGED HELIX-TURN-HELIX TRANSCRIPTIONAL REGULATOR, RRF2 FAMILY"/>
    <property type="match status" value="1"/>
</dbReference>